<keyword evidence="3" id="KW-1185">Reference proteome</keyword>
<evidence type="ECO:0000313" key="2">
    <source>
        <dbReference type="EMBL" id="GBM27550.1"/>
    </source>
</evidence>
<feature type="region of interest" description="Disordered" evidence="1">
    <location>
        <begin position="74"/>
        <end position="97"/>
    </location>
</feature>
<dbReference type="OrthoDB" id="7490920at2759"/>
<evidence type="ECO:0000313" key="3">
    <source>
        <dbReference type="Proteomes" id="UP000499080"/>
    </source>
</evidence>
<dbReference type="Proteomes" id="UP000499080">
    <property type="component" value="Unassembled WGS sequence"/>
</dbReference>
<organism evidence="2 3">
    <name type="scientific">Araneus ventricosus</name>
    <name type="common">Orbweaver spider</name>
    <name type="synonym">Epeira ventricosa</name>
    <dbReference type="NCBI Taxonomy" id="182803"/>
    <lineage>
        <taxon>Eukaryota</taxon>
        <taxon>Metazoa</taxon>
        <taxon>Ecdysozoa</taxon>
        <taxon>Arthropoda</taxon>
        <taxon>Chelicerata</taxon>
        <taxon>Arachnida</taxon>
        <taxon>Araneae</taxon>
        <taxon>Araneomorphae</taxon>
        <taxon>Entelegynae</taxon>
        <taxon>Araneoidea</taxon>
        <taxon>Araneidae</taxon>
        <taxon>Araneus</taxon>
    </lineage>
</organism>
<dbReference type="AlphaFoldDB" id="A0A4Y2EEJ1"/>
<accession>A0A4Y2EEJ1</accession>
<gene>
    <name evidence="2" type="ORF">AVEN_97067_1</name>
</gene>
<comment type="caution">
    <text evidence="2">The sequence shown here is derived from an EMBL/GenBank/DDBJ whole genome shotgun (WGS) entry which is preliminary data.</text>
</comment>
<reference evidence="2 3" key="1">
    <citation type="journal article" date="2019" name="Sci. Rep.">
        <title>Orb-weaving spider Araneus ventricosus genome elucidates the spidroin gene catalogue.</title>
        <authorList>
            <person name="Kono N."/>
            <person name="Nakamura H."/>
            <person name="Ohtoshi R."/>
            <person name="Moran D.A.P."/>
            <person name="Shinohara A."/>
            <person name="Yoshida Y."/>
            <person name="Fujiwara M."/>
            <person name="Mori M."/>
            <person name="Tomita M."/>
            <person name="Arakawa K."/>
        </authorList>
    </citation>
    <scope>NUCLEOTIDE SEQUENCE [LARGE SCALE GENOMIC DNA]</scope>
</reference>
<proteinExistence type="predicted"/>
<name>A0A4Y2EEJ1_ARAVE</name>
<dbReference type="EMBL" id="BGPR01000589">
    <property type="protein sequence ID" value="GBM27550.1"/>
    <property type="molecule type" value="Genomic_DNA"/>
</dbReference>
<sequence>MPLAVPMVWHEPCCHLADCYFCMTSTIGFSSKSKHTIQYPNIPSAVRPVPCNESLSILVAPKTYTLWPETDLEDFEPLSGPSASTDDDEVYPADLVH</sequence>
<evidence type="ECO:0000256" key="1">
    <source>
        <dbReference type="SAM" id="MobiDB-lite"/>
    </source>
</evidence>
<protein>
    <submittedName>
        <fullName evidence="2">Uncharacterized protein</fullName>
    </submittedName>
</protein>